<dbReference type="PROSITE" id="PS51820">
    <property type="entry name" value="PA14"/>
    <property type="match status" value="1"/>
</dbReference>
<gene>
    <name evidence="3" type="ordered locus">Tpau_1348</name>
</gene>
<dbReference type="Proteomes" id="UP000001213">
    <property type="component" value="Chromosome"/>
</dbReference>
<dbReference type="Pfam" id="PF07691">
    <property type="entry name" value="PA14"/>
    <property type="match status" value="1"/>
</dbReference>
<dbReference type="SMART" id="SM00758">
    <property type="entry name" value="PA14"/>
    <property type="match status" value="1"/>
</dbReference>
<evidence type="ECO:0000259" key="2">
    <source>
        <dbReference type="PROSITE" id="PS51820"/>
    </source>
</evidence>
<dbReference type="STRING" id="521096.Tpau_1348"/>
<keyword evidence="1" id="KW-0732">Signal</keyword>
<dbReference type="HOGENOM" id="CLU_469235_0_0_11"/>
<feature type="domain" description="PA14" evidence="2">
    <location>
        <begin position="164"/>
        <end position="304"/>
    </location>
</feature>
<accession>D5UWV5</accession>
<sequence>MIRQPVLIRTTAILFTTILMTSVIAGTAAAAQTTITPSAMRTNSLLAGGPTYDPTAGTVMRLSNNGTITMPIAPAGTATLTVRARADLCKGSPVATLKAGGAILGTIDVTSSSWATYRVSGTVPPGPNTLTIEYANDYFEFLRCDRNLYVASVTIDDAGAPESCPANQFRARYFNNTTATGSPVAVQCENAPGGSFTGSPLPGVNADNFSVEYSGAIDVPATADHIVSTTLGNVGARVWIDDDMVLDKWTPQWGTTNITRPMTQGRHQVRATYFNTSGIAHFGLSLPRATPGPASNNGNYFAADSFWNRPVPPNAIVDPRSAGWITTLDSTTSDGVWINSTDWSTTVYNAPPGTPTTNITVTNSNRTVTIPYLPSYQPTRDADAHLAVIDDATGCLYEFQSFNASAKSAIAQATYKAYTGSGGHTAGPSHAGGEFSYLAGMITPQDVASGVIDHALRYAIPLGAPSYVYPGTRTDGSTIGGVPQGTRLQLDPNLDLNQFGLSPFQLMVARALQQYGGYNADGASGVFALYARSTVDGTTYPQPIQPLPDALVRHMRFLAPSTSSTEIYLDRADDPTCNQQR</sequence>
<keyword evidence="4" id="KW-1185">Reference proteome</keyword>
<reference evidence="3 4" key="2">
    <citation type="journal article" date="2011" name="Stand. Genomic Sci.">
        <title>Complete genome sequence of Tsukamurella paurometabola type strain (no. 33).</title>
        <authorList>
            <person name="Munk A.C."/>
            <person name="Lapidus A."/>
            <person name="Lucas S."/>
            <person name="Nolan M."/>
            <person name="Tice H."/>
            <person name="Cheng J.F."/>
            <person name="Del Rio T.G."/>
            <person name="Goodwin L."/>
            <person name="Pitluck S."/>
            <person name="Liolios K."/>
            <person name="Huntemann M."/>
            <person name="Ivanova N."/>
            <person name="Mavromatis K."/>
            <person name="Mikhailova N."/>
            <person name="Pati A."/>
            <person name="Chen A."/>
            <person name="Palaniappan K."/>
            <person name="Tapia R."/>
            <person name="Han C."/>
            <person name="Land M."/>
            <person name="Hauser L."/>
            <person name="Chang Y.J."/>
            <person name="Jeffries C.D."/>
            <person name="Brettin T."/>
            <person name="Yasawong M."/>
            <person name="Brambilla E.M."/>
            <person name="Rohde M."/>
            <person name="Sikorski J."/>
            <person name="Goker M."/>
            <person name="Detter J.C."/>
            <person name="Woyke T."/>
            <person name="Bristow J."/>
            <person name="Eisen J.A."/>
            <person name="Markowitz V."/>
            <person name="Hugenholtz P."/>
            <person name="Kyrpides N.C."/>
            <person name="Klenk H.P."/>
        </authorList>
    </citation>
    <scope>NUCLEOTIDE SEQUENCE [LARGE SCALE GENOMIC DNA]</scope>
    <source>
        <strain evidence="4">ATCC 8368 / DSM 20162 / CCUG 35730 / CIP 100753 / JCM 10117 / KCTC 9821 / NBRC 16120 / NCIMB 702349 / NCTC 13040</strain>
    </source>
</reference>
<dbReference type="AlphaFoldDB" id="D5UWV5"/>
<feature type="signal peptide" evidence="1">
    <location>
        <begin position="1"/>
        <end position="25"/>
    </location>
</feature>
<proteinExistence type="predicted"/>
<reference evidence="4" key="1">
    <citation type="submission" date="2010-03" db="EMBL/GenBank/DDBJ databases">
        <title>The complete chromosome of Tsukamurella paurometabola DSM 20162.</title>
        <authorList>
            <consortium name="US DOE Joint Genome Institute (JGI-PGF)"/>
            <person name="Lucas S."/>
            <person name="Copeland A."/>
            <person name="Lapidus A."/>
            <person name="Glavina del Rio T."/>
            <person name="Dalin E."/>
            <person name="Tice H."/>
            <person name="Bruce D."/>
            <person name="Goodwin L."/>
            <person name="Pitluck S."/>
            <person name="Kyrpides N."/>
            <person name="Mavromatis K."/>
            <person name="Ivanova N."/>
            <person name="Mikhailova N."/>
            <person name="Munk A.C."/>
            <person name="Brettin T."/>
            <person name="Detter J.C."/>
            <person name="Tapia R."/>
            <person name="Han C."/>
            <person name="Larimer F."/>
            <person name="Land M."/>
            <person name="Hauser L."/>
            <person name="Markowitz V."/>
            <person name="Cheng J.-F."/>
            <person name="Hugenholtz P."/>
            <person name="Woyke T."/>
            <person name="Wu D."/>
            <person name="Jando M."/>
            <person name="Brambilla E."/>
            <person name="Klenk H.-P."/>
            <person name="Eisen J.A."/>
        </authorList>
    </citation>
    <scope>NUCLEOTIDE SEQUENCE [LARGE SCALE GENOMIC DNA]</scope>
    <source>
        <strain evidence="4">ATCC 8368 / DSM 20162 / CCUG 35730 / CIP 100753 / JCM 10117 / KCTC 9821 / NBRC 16120 / NCIMB 702349 / NCTC 13040</strain>
    </source>
</reference>
<dbReference type="InterPro" id="IPR037524">
    <property type="entry name" value="PA14/GLEYA"/>
</dbReference>
<dbReference type="KEGG" id="tpr:Tpau_1348"/>
<dbReference type="Pfam" id="PF16841">
    <property type="entry name" value="CBM60"/>
    <property type="match status" value="1"/>
</dbReference>
<organism evidence="3 4">
    <name type="scientific">Tsukamurella paurometabola (strain ATCC 8368 / DSM 20162 / CCUG 35730 / CIP 100753 / JCM 10117 / KCTC 9821 / NBRC 16120 / NCIMB 702349 / NCTC 13040)</name>
    <name type="common">Corynebacterium paurometabolum</name>
    <dbReference type="NCBI Taxonomy" id="521096"/>
    <lineage>
        <taxon>Bacteria</taxon>
        <taxon>Bacillati</taxon>
        <taxon>Actinomycetota</taxon>
        <taxon>Actinomycetes</taxon>
        <taxon>Mycobacteriales</taxon>
        <taxon>Tsukamurellaceae</taxon>
        <taxon>Tsukamurella</taxon>
    </lineage>
</organism>
<evidence type="ECO:0000313" key="4">
    <source>
        <dbReference type="Proteomes" id="UP000001213"/>
    </source>
</evidence>
<name>D5UWV5_TSUPD</name>
<protein>
    <submittedName>
        <fullName evidence="3">PA14 domain protein</fullName>
    </submittedName>
</protein>
<dbReference type="EMBL" id="CP001966">
    <property type="protein sequence ID" value="ADG77977.1"/>
    <property type="molecule type" value="Genomic_DNA"/>
</dbReference>
<evidence type="ECO:0000256" key="1">
    <source>
        <dbReference type="SAM" id="SignalP"/>
    </source>
</evidence>
<dbReference type="eggNOG" id="COG3291">
    <property type="taxonomic scope" value="Bacteria"/>
</dbReference>
<evidence type="ECO:0000313" key="3">
    <source>
        <dbReference type="EMBL" id="ADG77977.1"/>
    </source>
</evidence>
<dbReference type="InterPro" id="IPR011658">
    <property type="entry name" value="PA14_dom"/>
</dbReference>
<dbReference type="InterPro" id="IPR031768">
    <property type="entry name" value="CBM60_xylan-bd"/>
</dbReference>
<dbReference type="SUPFAM" id="SSF56988">
    <property type="entry name" value="Anthrax protective antigen"/>
    <property type="match status" value="1"/>
</dbReference>
<feature type="chain" id="PRO_5038936206" evidence="1">
    <location>
        <begin position="26"/>
        <end position="581"/>
    </location>
</feature>
<dbReference type="Gene3D" id="2.60.60.40">
    <property type="match status" value="1"/>
</dbReference>
<dbReference type="RefSeq" id="WP_013126015.1">
    <property type="nucleotide sequence ID" value="NC_014158.1"/>
</dbReference>